<evidence type="ECO:0000256" key="1">
    <source>
        <dbReference type="ARBA" id="ARBA00004413"/>
    </source>
</evidence>
<evidence type="ECO:0000256" key="7">
    <source>
        <dbReference type="ARBA" id="ARBA00022795"/>
    </source>
</evidence>
<dbReference type="GO" id="GO:0003924">
    <property type="term" value="F:GTPase activity"/>
    <property type="evidence" value="ECO:0007669"/>
    <property type="project" value="UniProtKB-UniRule"/>
</dbReference>
<evidence type="ECO:0000256" key="13">
    <source>
        <dbReference type="NCBIfam" id="TIGR03499"/>
    </source>
</evidence>
<proteinExistence type="inferred from homology"/>
<keyword evidence="9" id="KW-0342">GTP-binding</keyword>
<evidence type="ECO:0000256" key="2">
    <source>
        <dbReference type="ARBA" id="ARBA00008531"/>
    </source>
</evidence>
<dbReference type="InterPro" id="IPR047040">
    <property type="entry name" value="FlhF__GTPase_dom"/>
</dbReference>
<accession>A0A931IY29</accession>
<dbReference type="SMART" id="SM00962">
    <property type="entry name" value="SRP54"/>
    <property type="match status" value="1"/>
</dbReference>
<dbReference type="Gene3D" id="3.40.50.300">
    <property type="entry name" value="P-loop containing nucleotide triphosphate hydrolases"/>
    <property type="match status" value="1"/>
</dbReference>
<dbReference type="GO" id="GO:0005047">
    <property type="term" value="F:signal recognition particle binding"/>
    <property type="evidence" value="ECO:0007669"/>
    <property type="project" value="TreeGrafter"/>
</dbReference>
<evidence type="ECO:0000256" key="14">
    <source>
        <dbReference type="SAM" id="MobiDB-lite"/>
    </source>
</evidence>
<feature type="region of interest" description="Disordered" evidence="14">
    <location>
        <begin position="227"/>
        <end position="249"/>
    </location>
</feature>
<feature type="compositionally biased region" description="Basic and acidic residues" evidence="14">
    <location>
        <begin position="109"/>
        <end position="119"/>
    </location>
</feature>
<dbReference type="GO" id="GO:0005886">
    <property type="term" value="C:plasma membrane"/>
    <property type="evidence" value="ECO:0007669"/>
    <property type="project" value="UniProtKB-SubCell"/>
</dbReference>
<dbReference type="Pfam" id="PF00448">
    <property type="entry name" value="SRP54"/>
    <property type="match status" value="1"/>
</dbReference>
<feature type="compositionally biased region" description="Low complexity" evidence="14">
    <location>
        <begin position="147"/>
        <end position="164"/>
    </location>
</feature>
<dbReference type="AlphaFoldDB" id="A0A931IY29"/>
<evidence type="ECO:0000256" key="8">
    <source>
        <dbReference type="ARBA" id="ARBA00022927"/>
    </source>
</evidence>
<dbReference type="SMART" id="SM00382">
    <property type="entry name" value="AAA"/>
    <property type="match status" value="1"/>
</dbReference>
<dbReference type="InterPro" id="IPR020006">
    <property type="entry name" value="FlhF"/>
</dbReference>
<dbReference type="EMBL" id="JAEDAK010000002">
    <property type="protein sequence ID" value="MBH9575859.1"/>
    <property type="molecule type" value="Genomic_DNA"/>
</dbReference>
<keyword evidence="18" id="KW-1185">Reference proteome</keyword>
<evidence type="ECO:0000256" key="11">
    <source>
        <dbReference type="ARBA" id="ARBA00023225"/>
    </source>
</evidence>
<dbReference type="RefSeq" id="WP_198109483.1">
    <property type="nucleotide sequence ID" value="NZ_JAEDAK010000002.1"/>
</dbReference>
<dbReference type="PANTHER" id="PTHR43134">
    <property type="entry name" value="SIGNAL RECOGNITION PARTICLE RECEPTOR SUBUNIT ALPHA"/>
    <property type="match status" value="1"/>
</dbReference>
<feature type="region of interest" description="Disordered" evidence="14">
    <location>
        <begin position="147"/>
        <end position="188"/>
    </location>
</feature>
<dbReference type="InterPro" id="IPR027417">
    <property type="entry name" value="P-loop_NTPase"/>
</dbReference>
<keyword evidence="8" id="KW-0653">Protein transport</keyword>
<dbReference type="InterPro" id="IPR000897">
    <property type="entry name" value="SRP54_GTPase_dom"/>
</dbReference>
<reference evidence="17" key="1">
    <citation type="submission" date="2020-12" db="EMBL/GenBank/DDBJ databases">
        <title>The genome sequence of Inhella sp. 1Y17.</title>
        <authorList>
            <person name="Liu Y."/>
        </authorList>
    </citation>
    <scope>NUCLEOTIDE SEQUENCE</scope>
    <source>
        <strain evidence="17">1Y17</strain>
    </source>
</reference>
<protein>
    <recommendedName>
        <fullName evidence="3 13">Flagellar biosynthesis protein FlhF</fullName>
    </recommendedName>
</protein>
<dbReference type="InterPro" id="IPR003593">
    <property type="entry name" value="AAA+_ATPase"/>
</dbReference>
<keyword evidence="5" id="KW-1003">Cell membrane</keyword>
<evidence type="ECO:0000259" key="15">
    <source>
        <dbReference type="SMART" id="SM00382"/>
    </source>
</evidence>
<keyword evidence="11" id="KW-1006">Bacterial flagellum protein export</keyword>
<keyword evidence="17" id="KW-0969">Cilium</keyword>
<evidence type="ECO:0000256" key="5">
    <source>
        <dbReference type="ARBA" id="ARBA00022475"/>
    </source>
</evidence>
<dbReference type="FunFam" id="3.40.50.300:FF:000695">
    <property type="entry name" value="Flagellar biosynthesis regulator FlhF"/>
    <property type="match status" value="1"/>
</dbReference>
<keyword evidence="4" id="KW-0813">Transport</keyword>
<dbReference type="NCBIfam" id="TIGR03499">
    <property type="entry name" value="FlhF"/>
    <property type="match status" value="1"/>
</dbReference>
<keyword evidence="17" id="KW-0282">Flagellum</keyword>
<keyword evidence="7" id="KW-1005">Bacterial flagellum biogenesis</keyword>
<gene>
    <name evidence="17" type="primary">flhF</name>
    <name evidence="17" type="ORF">I7X39_02970</name>
</gene>
<feature type="domain" description="AAA+ ATPase" evidence="15">
    <location>
        <begin position="341"/>
        <end position="505"/>
    </location>
</feature>
<evidence type="ECO:0000256" key="10">
    <source>
        <dbReference type="ARBA" id="ARBA00023136"/>
    </source>
</evidence>
<comment type="caution">
    <text evidence="17">The sequence shown here is derived from an EMBL/GenBank/DDBJ whole genome shotgun (WGS) entry which is preliminary data.</text>
</comment>
<dbReference type="GO" id="GO:0006614">
    <property type="term" value="P:SRP-dependent cotranslational protein targeting to membrane"/>
    <property type="evidence" value="ECO:0007669"/>
    <property type="project" value="UniProtKB-UniRule"/>
</dbReference>
<evidence type="ECO:0000256" key="9">
    <source>
        <dbReference type="ARBA" id="ARBA00023134"/>
    </source>
</evidence>
<organism evidence="17 18">
    <name type="scientific">Inhella proteolytica</name>
    <dbReference type="NCBI Taxonomy" id="2795029"/>
    <lineage>
        <taxon>Bacteria</taxon>
        <taxon>Pseudomonadati</taxon>
        <taxon>Pseudomonadota</taxon>
        <taxon>Betaproteobacteria</taxon>
        <taxon>Burkholderiales</taxon>
        <taxon>Sphaerotilaceae</taxon>
        <taxon>Inhella</taxon>
    </lineage>
</organism>
<evidence type="ECO:0000256" key="12">
    <source>
        <dbReference type="ARBA" id="ARBA00025337"/>
    </source>
</evidence>
<dbReference type="SUPFAM" id="SSF52540">
    <property type="entry name" value="P-loop containing nucleoside triphosphate hydrolases"/>
    <property type="match status" value="1"/>
</dbReference>
<evidence type="ECO:0000256" key="4">
    <source>
        <dbReference type="ARBA" id="ARBA00022448"/>
    </source>
</evidence>
<evidence type="ECO:0000313" key="17">
    <source>
        <dbReference type="EMBL" id="MBH9575859.1"/>
    </source>
</evidence>
<evidence type="ECO:0000256" key="3">
    <source>
        <dbReference type="ARBA" id="ARBA00014919"/>
    </source>
</evidence>
<dbReference type="CDD" id="cd17873">
    <property type="entry name" value="FlhF"/>
    <property type="match status" value="1"/>
</dbReference>
<comment type="function">
    <text evidence="12">Necessary for flagellar biosynthesis. May be involved in translocation of the flagellum.</text>
</comment>
<feature type="region of interest" description="Disordered" evidence="14">
    <location>
        <begin position="93"/>
        <end position="122"/>
    </location>
</feature>
<dbReference type="GO" id="GO:0005525">
    <property type="term" value="F:GTP binding"/>
    <property type="evidence" value="ECO:0007669"/>
    <property type="project" value="UniProtKB-UniRule"/>
</dbReference>
<dbReference type="Gene3D" id="1.20.120.1380">
    <property type="entry name" value="Flagellar FlhF biosynthesis protein, N domain"/>
    <property type="match status" value="1"/>
</dbReference>
<feature type="domain" description="SRP54-type proteins GTP-binding" evidence="16">
    <location>
        <begin position="342"/>
        <end position="532"/>
    </location>
</feature>
<evidence type="ECO:0000313" key="18">
    <source>
        <dbReference type="Proteomes" id="UP000613266"/>
    </source>
</evidence>
<comment type="subcellular location">
    <subcellularLocation>
        <location evidence="1">Cell membrane</location>
        <topology evidence="1">Peripheral membrane protein</topology>
        <orientation evidence="1">Cytoplasmic side</orientation>
    </subcellularLocation>
</comment>
<dbReference type="Proteomes" id="UP000613266">
    <property type="component" value="Unassembled WGS sequence"/>
</dbReference>
<evidence type="ECO:0000259" key="16">
    <source>
        <dbReference type="SMART" id="SM00962"/>
    </source>
</evidence>
<evidence type="ECO:0000256" key="6">
    <source>
        <dbReference type="ARBA" id="ARBA00022741"/>
    </source>
</evidence>
<comment type="similarity">
    <text evidence="2">Belongs to the GTP-binding SRP family.</text>
</comment>
<sequence length="553" mass="59940">MNMKRFTAPTTREAMNLVRAAFGDDAVVLATKPCAEGIEVLAMEPEGLAKVQEIAARGAGPGTSVKQDVSAMGMSTLSFQDYVRERMLRRRQAELQGQPDPVAPPQLQRKPDSEGERARRAQAQIEAMRAQRVEQASFAAAAPAAPVQRQGSAAQRWAAAGAGQPTQRIEPRLEDPAPAPSRLAEPPRNLRQEARERLHADAPRAAAVEAPRMRGIDAPALRRNPPVLRDEVAPPTPASDFGAGASRNERERADVMRELQDMKGLIEQRFGALAFMEKLQRQPVQARLAQQLLEAGFSPALTRKLVDACPSAFAAGADEMQWAAAVLARNLHVAPTALEDRQGVFALIGSTGVGKTTSTAKIAANFAAKHGASQLGLITLDAYRLGAHEQLRAYGRILGVPVHTAHDRASLDDLLDLLANKQMVLIDTAGMAQRDSRTQELLEMVAHPSIRRLLVVNASAQGETLDDVVGAWHASQCEGVVLSKIDEAVRLGPALDILIRHRLTLQAVANGQRVPEDWLRLSPDELVQHAFKPRATSAWSKDPQDLQLVFATH</sequence>
<keyword evidence="10" id="KW-0472">Membrane</keyword>
<keyword evidence="17" id="KW-0966">Cell projection</keyword>
<keyword evidence="6" id="KW-0547">Nucleotide-binding</keyword>
<dbReference type="GO" id="GO:0015031">
    <property type="term" value="P:protein transport"/>
    <property type="evidence" value="ECO:0007669"/>
    <property type="project" value="UniProtKB-KW"/>
</dbReference>
<dbReference type="PANTHER" id="PTHR43134:SF3">
    <property type="entry name" value="FLAGELLAR BIOSYNTHESIS PROTEIN FLHF"/>
    <property type="match status" value="1"/>
</dbReference>
<name>A0A931IY29_9BURK</name>
<dbReference type="GO" id="GO:0044781">
    <property type="term" value="P:bacterial-type flagellum organization"/>
    <property type="evidence" value="ECO:0007669"/>
    <property type="project" value="UniProtKB-UniRule"/>
</dbReference>